<name>A0A1B6E279_9HEMI</name>
<proteinExistence type="predicted"/>
<sequence length="544" mass="62481">MSTKNILHIEKSHYLTSQKLSIINEPKIIFLNPKKLKVSENKTTKCISSVSSKLTKTKMLSNQSTQKVYINPNFKKISETKDPPINAKVSKFCFVKENSCNNNSNVKYAPHQSKPLSVGTYTLNNQDFNKPFNTNSKLTKYKTSLIKPFFKTAQNCEKLKIGQTNKIVCSDTAINCDKQFDISKGFVENIKGEKCFNITGFDSQTSLFTKEKKFRRDISSSSKYFSDVLNINKNIPSLSQHQVSLKTKHSHTTSHLPSTSKIYISRENLKSNFSETDIIPVKPITRKEIEMNKNSTMSSSSYFQMKNLHLKENLSTKKSDETNIIKMIPFVNEESINKLCTKNNLLKEHSNLINQNFQIKSNIVRQRRRSSNSNNSYLISLSKTKMVRKNKCLMKNISLENEKNATGLRQSNVLNIKKHNGLSCCGNISKVNRVFRYHNQSMQLCKTSKVRPKKPFINNLVKLNIFNQRNKSFDSTQPKSGIRKSKYNKINKINKNPTNITNKKKKNIKTEIKASNCRNQERNCNFLNVKPPIKLINQKALTKE</sequence>
<evidence type="ECO:0000313" key="1">
    <source>
        <dbReference type="EMBL" id="JAS23693.1"/>
    </source>
</evidence>
<organism evidence="2">
    <name type="scientific">Clastoptera arizonana</name>
    <name type="common">Arizona spittle bug</name>
    <dbReference type="NCBI Taxonomy" id="38151"/>
    <lineage>
        <taxon>Eukaryota</taxon>
        <taxon>Metazoa</taxon>
        <taxon>Ecdysozoa</taxon>
        <taxon>Arthropoda</taxon>
        <taxon>Hexapoda</taxon>
        <taxon>Insecta</taxon>
        <taxon>Pterygota</taxon>
        <taxon>Neoptera</taxon>
        <taxon>Paraneoptera</taxon>
        <taxon>Hemiptera</taxon>
        <taxon>Auchenorrhyncha</taxon>
        <taxon>Cercopoidea</taxon>
        <taxon>Clastopteridae</taxon>
        <taxon>Clastoptera</taxon>
    </lineage>
</organism>
<dbReference type="EMBL" id="GEDC01005260">
    <property type="protein sequence ID" value="JAS32038.1"/>
    <property type="molecule type" value="Transcribed_RNA"/>
</dbReference>
<protein>
    <submittedName>
        <fullName evidence="2">Uncharacterized protein</fullName>
    </submittedName>
</protein>
<feature type="non-terminal residue" evidence="2">
    <location>
        <position position="544"/>
    </location>
</feature>
<gene>
    <name evidence="1" type="ORF">g.15376</name>
    <name evidence="2" type="ORF">g.15377</name>
</gene>
<reference evidence="2" key="1">
    <citation type="submission" date="2015-12" db="EMBL/GenBank/DDBJ databases">
        <title>De novo transcriptome assembly of four potential Pierce s Disease insect vectors from Arizona vineyards.</title>
        <authorList>
            <person name="Tassone E.E."/>
        </authorList>
    </citation>
    <scope>NUCLEOTIDE SEQUENCE</scope>
</reference>
<accession>A0A1B6E279</accession>
<evidence type="ECO:0000313" key="2">
    <source>
        <dbReference type="EMBL" id="JAS32038.1"/>
    </source>
</evidence>
<dbReference type="AlphaFoldDB" id="A0A1B6E279"/>
<dbReference type="EMBL" id="GEDC01013605">
    <property type="protein sequence ID" value="JAS23693.1"/>
    <property type="molecule type" value="Transcribed_RNA"/>
</dbReference>